<sequence>MRKSLLLFVAAFVHLVVNAQTANPPALQVIQLSDLKADMYALA</sequence>
<proteinExistence type="predicted"/>
<organism evidence="1">
    <name type="scientific">marine sediment metagenome</name>
    <dbReference type="NCBI Taxonomy" id="412755"/>
    <lineage>
        <taxon>unclassified sequences</taxon>
        <taxon>metagenomes</taxon>
        <taxon>ecological metagenomes</taxon>
    </lineage>
</organism>
<gene>
    <name evidence="1" type="ORF">S06H3_12656</name>
</gene>
<protein>
    <submittedName>
        <fullName evidence="1">Uncharacterized protein</fullName>
    </submittedName>
</protein>
<comment type="caution">
    <text evidence="1">The sequence shown here is derived from an EMBL/GenBank/DDBJ whole genome shotgun (WGS) entry which is preliminary data.</text>
</comment>
<accession>X1MSB6</accession>
<feature type="non-terminal residue" evidence="1">
    <location>
        <position position="43"/>
    </location>
</feature>
<dbReference type="EMBL" id="BARV01006188">
    <property type="protein sequence ID" value="GAI09289.1"/>
    <property type="molecule type" value="Genomic_DNA"/>
</dbReference>
<reference evidence="1" key="1">
    <citation type="journal article" date="2014" name="Front. Microbiol.">
        <title>High frequency of phylogenetically diverse reductive dehalogenase-homologous genes in deep subseafloor sedimentary metagenomes.</title>
        <authorList>
            <person name="Kawai M."/>
            <person name="Futagami T."/>
            <person name="Toyoda A."/>
            <person name="Takaki Y."/>
            <person name="Nishi S."/>
            <person name="Hori S."/>
            <person name="Arai W."/>
            <person name="Tsubouchi T."/>
            <person name="Morono Y."/>
            <person name="Uchiyama I."/>
            <person name="Ito T."/>
            <person name="Fujiyama A."/>
            <person name="Inagaki F."/>
            <person name="Takami H."/>
        </authorList>
    </citation>
    <scope>NUCLEOTIDE SEQUENCE</scope>
    <source>
        <strain evidence="1">Expedition CK06-06</strain>
    </source>
</reference>
<evidence type="ECO:0000313" key="1">
    <source>
        <dbReference type="EMBL" id="GAI09289.1"/>
    </source>
</evidence>
<name>X1MSB6_9ZZZZ</name>
<dbReference type="AlphaFoldDB" id="X1MSB6"/>